<sequence length="288" mass="31302">MSYKERELTVEFTLANGTFDGKKGNTLIAEGFKCELSVSAYGGATGTMMELSLWGLSLDNMAKLTTNSEKFFDEEQNSIRVYTGDVCVFTGTIVASRINLNQAPDAPIEITASAIGKEKLIPCEPTSIEGDILVSDMIKALAAKVGLKFVNVDVKAVHSNPYYEGNAIEQIQKIAADHNITADIDFGTVTIYTGDNPIDSVVPFISPENGLIGYPIFYNFGINFRCIYSPAVQLARKIKLETSLPHASGEWVVQHGTTHYLSCKVPGGLWETFVVAYPGFILGDGYAN</sequence>
<proteinExistence type="predicted"/>
<evidence type="ECO:0000313" key="1">
    <source>
        <dbReference type="EMBL" id="OVF64449.1"/>
    </source>
</evidence>
<evidence type="ECO:0000313" key="2">
    <source>
        <dbReference type="Proteomes" id="UP000196447"/>
    </source>
</evidence>
<accession>A0A0J4Y1V3</accession>
<gene>
    <name evidence="1" type="ORF">B5L96_27850</name>
</gene>
<dbReference type="Pfam" id="PF22759">
    <property type="entry name" value="E217_GP41"/>
    <property type="match status" value="1"/>
</dbReference>
<protein>
    <submittedName>
        <fullName evidence="1">Uncharacterized protein</fullName>
    </submittedName>
</protein>
<reference evidence="1 2" key="1">
    <citation type="submission" date="2017-03" db="EMBL/GenBank/DDBJ databases">
        <authorList>
            <person name="Fouts D."/>
            <person name="Stalin M.J."/>
            <person name="Chen L."/>
            <person name="Wright M."/>
            <person name="Sutton G."/>
            <person name="Nguyen K."/>
            <person name="Vanduin D."/>
            <person name="Rojas L."/>
            <person name="Hujer A."/>
            <person name="Hujer K."/>
            <person name="Bonomo R."/>
            <person name="Kreiswirth B."/>
            <person name="Adams M."/>
        </authorList>
    </citation>
    <scope>NUCLEOTIDE SEQUENCE [LARGE SCALE GENOMIC DNA]</scope>
    <source>
        <strain evidence="1 2">39383</strain>
    </source>
</reference>
<dbReference type="Proteomes" id="UP000196447">
    <property type="component" value="Unassembled WGS sequence"/>
</dbReference>
<organism evidence="1 2">
    <name type="scientific">Klebsiella pneumoniae</name>
    <dbReference type="NCBI Taxonomy" id="573"/>
    <lineage>
        <taxon>Bacteria</taxon>
        <taxon>Pseudomonadati</taxon>
        <taxon>Pseudomonadota</taxon>
        <taxon>Gammaproteobacteria</taxon>
        <taxon>Enterobacterales</taxon>
        <taxon>Enterobacteriaceae</taxon>
        <taxon>Klebsiella/Raoultella group</taxon>
        <taxon>Klebsiella</taxon>
        <taxon>Klebsiella pneumoniae complex</taxon>
    </lineage>
</organism>
<dbReference type="AlphaFoldDB" id="A0A0J4Y1V3"/>
<name>A0A0J4Y1V3_KLEPN</name>
<dbReference type="RefSeq" id="WP_048267580.1">
    <property type="nucleotide sequence ID" value="NZ_CP062997.1"/>
</dbReference>
<dbReference type="EMBL" id="NDBK01000120">
    <property type="protein sequence ID" value="OVF64449.1"/>
    <property type="molecule type" value="Genomic_DNA"/>
</dbReference>
<comment type="caution">
    <text evidence="1">The sequence shown here is derived from an EMBL/GenBank/DDBJ whole genome shotgun (WGS) entry which is preliminary data.</text>
</comment>
<dbReference type="InterPro" id="IPR054496">
    <property type="entry name" value="E217_GP41"/>
</dbReference>